<sequence>MDTKFPQNNLLKRLLFLLLLILLILLGLLFNNSLSNNSPLPLEKKTAINYQKLKQQIDDYLTKQKKAQPVTITSNQALNKLRTALYLYLQDHYQLPKNLKQLLGTYLKNIPPEPISDDNKVSFKLDYTGGWYYNPQLTGPSLAKLITTSLRPNTKQNNITDFRPYHILVNTTKDKLYLKQGSKIIKEYPIADGGKLSPTPKGRFRIEDKAILNKQQREKYGKYWLELDLWTKGGGYGIHATTNQRLALTNQTSQGCIRLKPKDIAELYQLVPTKVTVFIK</sequence>
<feature type="active site" description="Nucleophile" evidence="6">
    <location>
        <position position="256"/>
    </location>
</feature>
<dbReference type="GO" id="GO:0016740">
    <property type="term" value="F:transferase activity"/>
    <property type="evidence" value="ECO:0007669"/>
    <property type="project" value="UniProtKB-KW"/>
</dbReference>
<dbReference type="PANTHER" id="PTHR30582">
    <property type="entry name" value="L,D-TRANSPEPTIDASE"/>
    <property type="match status" value="1"/>
</dbReference>
<accession>L0KBE4</accession>
<dbReference type="STRING" id="748449.Halha_2437"/>
<organism evidence="8 9">
    <name type="scientific">Halobacteroides halobius (strain ATCC 35273 / DSM 5150 / MD-1)</name>
    <dbReference type="NCBI Taxonomy" id="748449"/>
    <lineage>
        <taxon>Bacteria</taxon>
        <taxon>Bacillati</taxon>
        <taxon>Bacillota</taxon>
        <taxon>Clostridia</taxon>
        <taxon>Halanaerobiales</taxon>
        <taxon>Halobacteroidaceae</taxon>
        <taxon>Halobacteroides</taxon>
    </lineage>
</organism>
<dbReference type="GO" id="GO:0071972">
    <property type="term" value="F:peptidoglycan L,D-transpeptidase activity"/>
    <property type="evidence" value="ECO:0007669"/>
    <property type="project" value="TreeGrafter"/>
</dbReference>
<feature type="domain" description="L,D-TPase catalytic" evidence="7">
    <location>
        <begin position="165"/>
        <end position="280"/>
    </location>
</feature>
<dbReference type="AlphaFoldDB" id="L0KBE4"/>
<dbReference type="GO" id="GO:0018104">
    <property type="term" value="P:peptidoglycan-protein cross-linking"/>
    <property type="evidence" value="ECO:0007669"/>
    <property type="project" value="TreeGrafter"/>
</dbReference>
<keyword evidence="4 6" id="KW-0573">Peptidoglycan synthesis</keyword>
<evidence type="ECO:0000313" key="8">
    <source>
        <dbReference type="EMBL" id="AGB42311.1"/>
    </source>
</evidence>
<dbReference type="KEGG" id="hhl:Halha_2437"/>
<keyword evidence="9" id="KW-1185">Reference proteome</keyword>
<dbReference type="InterPro" id="IPR005490">
    <property type="entry name" value="LD_TPept_cat_dom"/>
</dbReference>
<dbReference type="EMBL" id="CP003359">
    <property type="protein sequence ID" value="AGB42311.1"/>
    <property type="molecule type" value="Genomic_DNA"/>
</dbReference>
<dbReference type="Gene3D" id="2.40.440.10">
    <property type="entry name" value="L,D-transpeptidase catalytic domain-like"/>
    <property type="match status" value="1"/>
</dbReference>
<evidence type="ECO:0000256" key="4">
    <source>
        <dbReference type="ARBA" id="ARBA00022984"/>
    </source>
</evidence>
<feature type="active site" description="Proton donor/acceptor" evidence="6">
    <location>
        <position position="239"/>
    </location>
</feature>
<dbReference type="GO" id="GO:0008360">
    <property type="term" value="P:regulation of cell shape"/>
    <property type="evidence" value="ECO:0007669"/>
    <property type="project" value="UniProtKB-UniRule"/>
</dbReference>
<evidence type="ECO:0000256" key="6">
    <source>
        <dbReference type="PROSITE-ProRule" id="PRU01373"/>
    </source>
</evidence>
<dbReference type="SUPFAM" id="SSF141523">
    <property type="entry name" value="L,D-transpeptidase catalytic domain-like"/>
    <property type="match status" value="1"/>
</dbReference>
<evidence type="ECO:0000259" key="7">
    <source>
        <dbReference type="PROSITE" id="PS52029"/>
    </source>
</evidence>
<protein>
    <recommendedName>
        <fullName evidence="7">L,D-TPase catalytic domain-containing protein</fullName>
    </recommendedName>
</protein>
<dbReference type="Pfam" id="PF03734">
    <property type="entry name" value="YkuD"/>
    <property type="match status" value="1"/>
</dbReference>
<proteinExistence type="predicted"/>
<dbReference type="InterPro" id="IPR050979">
    <property type="entry name" value="LD-transpeptidase"/>
</dbReference>
<dbReference type="PROSITE" id="PS52029">
    <property type="entry name" value="LD_TPASE"/>
    <property type="match status" value="1"/>
</dbReference>
<keyword evidence="3 6" id="KW-0133">Cell shape</keyword>
<gene>
    <name evidence="8" type="ordered locus">Halha_2437</name>
</gene>
<reference evidence="9" key="1">
    <citation type="submission" date="2012-02" db="EMBL/GenBank/DDBJ databases">
        <title>The complete genome of Halobacteroides halobius DSM 5150.</title>
        <authorList>
            <person name="Lucas S."/>
            <person name="Copeland A."/>
            <person name="Lapidus A."/>
            <person name="Glavina del Rio T."/>
            <person name="Dalin E."/>
            <person name="Tice H."/>
            <person name="Bruce D."/>
            <person name="Goodwin L."/>
            <person name="Pitluck S."/>
            <person name="Peters L."/>
            <person name="Mikhailova N."/>
            <person name="Gu W."/>
            <person name="Kyrpides N."/>
            <person name="Mavromatis K."/>
            <person name="Ivanova N."/>
            <person name="Brettin T."/>
            <person name="Detter J.C."/>
            <person name="Han C."/>
            <person name="Larimer F."/>
            <person name="Land M."/>
            <person name="Hauser L."/>
            <person name="Markowitz V."/>
            <person name="Cheng J.-F."/>
            <person name="Hugenholtz P."/>
            <person name="Woyke T."/>
            <person name="Wu D."/>
            <person name="Tindall B."/>
            <person name="Pomrenke H."/>
            <person name="Brambilla E."/>
            <person name="Klenk H.-P."/>
            <person name="Eisen J.A."/>
        </authorList>
    </citation>
    <scope>NUCLEOTIDE SEQUENCE [LARGE SCALE GENOMIC DNA]</scope>
    <source>
        <strain evidence="9">ATCC 35273 / DSM 5150 / MD-1</strain>
    </source>
</reference>
<dbReference type="eggNOG" id="COG1376">
    <property type="taxonomic scope" value="Bacteria"/>
</dbReference>
<keyword evidence="5 6" id="KW-0961">Cell wall biogenesis/degradation</keyword>
<dbReference type="GO" id="GO:0005576">
    <property type="term" value="C:extracellular region"/>
    <property type="evidence" value="ECO:0007669"/>
    <property type="project" value="TreeGrafter"/>
</dbReference>
<evidence type="ECO:0000313" key="9">
    <source>
        <dbReference type="Proteomes" id="UP000010880"/>
    </source>
</evidence>
<evidence type="ECO:0000256" key="3">
    <source>
        <dbReference type="ARBA" id="ARBA00022960"/>
    </source>
</evidence>
<evidence type="ECO:0000256" key="5">
    <source>
        <dbReference type="ARBA" id="ARBA00023316"/>
    </source>
</evidence>
<evidence type="ECO:0000256" key="1">
    <source>
        <dbReference type="ARBA" id="ARBA00004752"/>
    </source>
</evidence>
<dbReference type="Proteomes" id="UP000010880">
    <property type="component" value="Chromosome"/>
</dbReference>
<comment type="pathway">
    <text evidence="1 6">Cell wall biogenesis; peptidoglycan biosynthesis.</text>
</comment>
<evidence type="ECO:0000256" key="2">
    <source>
        <dbReference type="ARBA" id="ARBA00022679"/>
    </source>
</evidence>
<dbReference type="UniPathway" id="UPA00219"/>
<dbReference type="CDD" id="cd16913">
    <property type="entry name" value="YkuD_like"/>
    <property type="match status" value="1"/>
</dbReference>
<name>L0KBE4_HALHC</name>
<dbReference type="InterPro" id="IPR038063">
    <property type="entry name" value="Transpep_catalytic_dom"/>
</dbReference>
<dbReference type="RefSeq" id="WP_015328025.1">
    <property type="nucleotide sequence ID" value="NC_019978.1"/>
</dbReference>
<dbReference type="HOGENOM" id="CLU_993116_0_0_9"/>
<keyword evidence="2" id="KW-0808">Transferase</keyword>
<dbReference type="GO" id="GO:0071555">
    <property type="term" value="P:cell wall organization"/>
    <property type="evidence" value="ECO:0007669"/>
    <property type="project" value="UniProtKB-UniRule"/>
</dbReference>